<accession>A0A0Z8G936</accession>
<proteinExistence type="predicted"/>
<reference evidence="2 3" key="1">
    <citation type="submission" date="2020-12" db="EMBL/GenBank/DDBJ databases">
        <title>Nonconservative transfer and diversity of a new family of integrative and conjugative elements associated with antibiotic resistance in zoonotic pathogen Streptococcus suis.</title>
        <authorList>
            <person name="Huang J."/>
        </authorList>
    </citation>
    <scope>NUCLEOTIDE SEQUENCE [LARGE SCALE GENOMIC DNA]</scope>
    <source>
        <strain evidence="2 3">YZDH1</strain>
    </source>
</reference>
<name>A0A0Z8G936_STRSU</name>
<dbReference type="PANTHER" id="PTHR39639:SF1">
    <property type="entry name" value="DUF262 DOMAIN-CONTAINING PROTEIN"/>
    <property type="match status" value="1"/>
</dbReference>
<dbReference type="InterPro" id="IPR004919">
    <property type="entry name" value="GmrSD_N"/>
</dbReference>
<gene>
    <name evidence="2" type="ORF">I5V48_09080</name>
</gene>
<sequence>MINKIENLDLKQRVQIICLYFSKLESKDLRRSKIISRYRELEVLSGIKANTIRQWTDSFDPYFDNGRKGYYQRDLEHSNKSLWNVYKKYGQYSVCELQEIVTEVYETLDKNSYSLNIGGDDVYLYSIKTKKEETSTSLYSLEDSPEIVNFTLRIDNLNRYNPRTSKNQQLKVGDLLFLSLGGDNEKWKRWENGLTAVGKVEAIYTKDFIKDYEIETKVLLKLPIEITPSDLYYYPDTSNEFNIGPSLKGTPNQAINRVSTKGALSIFSAICDIFPEYKNSIRRLIGDENFLQLDKVPKLRTTGEYEEETRRTNLELDFEGSDDLIDKVNLLSDENYRENSQDLELALHMDRSDEGFKAEKKELMSLPANELKRKLSVTQRELSISDIKKFYDRFSGYEAEYLYINKDSEGINYSNLGDALILEPDFQREYVWKKDKKQQLIDSLLLGIPIPTFYFSIDKNGNLLVVDGKQRINSILEFLDGQLSLPPTYRFLCLDKETTGEVYFSDLESRIKRKLEDYPLTCYLVDSSVIPRFQNEIFMRVNRGGERLTIQEIRNASNVGKVTSLLNKISKNKELQIVPIKRKKDQYLVLRFFAYYLIQNSKVFNSIYNFEAEYNGIDNLLDKVMKYINIINDSEVSDLYSLYDKYLRISKQMFGLKSYKDFSRIDSNSVNMVIFESWMLLISNFSITVIEDKLELFFNKYIEFVSDSKFVDNILYRRDSKEKVLWRFNYIKKNVDDLKHKLGM</sequence>
<dbReference type="Proteomes" id="UP000594569">
    <property type="component" value="Chromosome"/>
</dbReference>
<dbReference type="EMBL" id="CP065430">
    <property type="protein sequence ID" value="QPO26132.1"/>
    <property type="molecule type" value="Genomic_DNA"/>
</dbReference>
<organism evidence="2 3">
    <name type="scientific">Streptococcus suis</name>
    <dbReference type="NCBI Taxonomy" id="1307"/>
    <lineage>
        <taxon>Bacteria</taxon>
        <taxon>Bacillati</taxon>
        <taxon>Bacillota</taxon>
        <taxon>Bacilli</taxon>
        <taxon>Lactobacillales</taxon>
        <taxon>Streptococcaceae</taxon>
        <taxon>Streptococcus</taxon>
    </lineage>
</organism>
<dbReference type="Pfam" id="PF03235">
    <property type="entry name" value="GmrSD_N"/>
    <property type="match status" value="1"/>
</dbReference>
<feature type="domain" description="GmrSD restriction endonucleases N-terminal" evidence="1">
    <location>
        <begin position="421"/>
        <end position="556"/>
    </location>
</feature>
<evidence type="ECO:0000313" key="3">
    <source>
        <dbReference type="Proteomes" id="UP000594569"/>
    </source>
</evidence>
<dbReference type="AlphaFoldDB" id="A0A0Z8G936"/>
<evidence type="ECO:0000259" key="1">
    <source>
        <dbReference type="Pfam" id="PF03235"/>
    </source>
</evidence>
<dbReference type="PANTHER" id="PTHR39639">
    <property type="entry name" value="CHROMOSOME 16, WHOLE GENOME SHOTGUN SEQUENCE"/>
    <property type="match status" value="1"/>
</dbReference>
<protein>
    <submittedName>
        <fullName evidence="2">DUF262 domain-containing protein</fullName>
    </submittedName>
</protein>
<evidence type="ECO:0000313" key="2">
    <source>
        <dbReference type="EMBL" id="QPO26132.1"/>
    </source>
</evidence>
<dbReference type="RefSeq" id="WP_043025145.1">
    <property type="nucleotide sequence ID" value="NZ_CEDT01000029.1"/>
</dbReference>